<reference evidence="2" key="1">
    <citation type="journal article" date="2013" name="Science">
        <title>The Amborella genome and the evolution of flowering plants.</title>
        <authorList>
            <consortium name="Amborella Genome Project"/>
        </authorList>
    </citation>
    <scope>NUCLEOTIDE SEQUENCE [LARGE SCALE GENOMIC DNA]</scope>
</reference>
<name>W1NH04_AMBTC</name>
<evidence type="ECO:0000313" key="1">
    <source>
        <dbReference type="EMBL" id="ERM94731.1"/>
    </source>
</evidence>
<dbReference type="HOGENOM" id="CLU_2100134_0_0_1"/>
<protein>
    <submittedName>
        <fullName evidence="1">Uncharacterized protein</fullName>
    </submittedName>
</protein>
<sequence length="116" mass="13346">MSYYQIFSQRDFDLEWTVSSSSSLKFDRPVHPQYSRVPWTYSRVPWTYLSPNLPQVVSYVKVPVTTSTWSWPASSMSGSIVSRPHDQVSDQVACHGGWEQVVKTINAPQNFSDNRE</sequence>
<organism evidence="1 2">
    <name type="scientific">Amborella trichopoda</name>
    <dbReference type="NCBI Taxonomy" id="13333"/>
    <lineage>
        <taxon>Eukaryota</taxon>
        <taxon>Viridiplantae</taxon>
        <taxon>Streptophyta</taxon>
        <taxon>Embryophyta</taxon>
        <taxon>Tracheophyta</taxon>
        <taxon>Spermatophyta</taxon>
        <taxon>Magnoliopsida</taxon>
        <taxon>Amborellales</taxon>
        <taxon>Amborellaceae</taxon>
        <taxon>Amborella</taxon>
    </lineage>
</organism>
<dbReference type="Proteomes" id="UP000017836">
    <property type="component" value="Unassembled WGS sequence"/>
</dbReference>
<proteinExistence type="predicted"/>
<keyword evidence="2" id="KW-1185">Reference proteome</keyword>
<accession>W1NH04</accession>
<dbReference type="Gramene" id="ERM94731">
    <property type="protein sequence ID" value="ERM94731"/>
    <property type="gene ID" value="AMTR_s00011p00251010"/>
</dbReference>
<gene>
    <name evidence="1" type="ORF">AMTR_s00011p00251010</name>
</gene>
<dbReference type="EMBL" id="KI397507">
    <property type="protein sequence ID" value="ERM94731.1"/>
    <property type="molecule type" value="Genomic_DNA"/>
</dbReference>
<evidence type="ECO:0000313" key="2">
    <source>
        <dbReference type="Proteomes" id="UP000017836"/>
    </source>
</evidence>
<dbReference type="AlphaFoldDB" id="W1NH04"/>